<dbReference type="InterPro" id="IPR016162">
    <property type="entry name" value="Ald_DH_N"/>
</dbReference>
<dbReference type="Pfam" id="PF13202">
    <property type="entry name" value="EF-hand_5"/>
    <property type="match status" value="1"/>
</dbReference>
<dbReference type="Proteomes" id="UP000631114">
    <property type="component" value="Unassembled WGS sequence"/>
</dbReference>
<evidence type="ECO:0000313" key="3">
    <source>
        <dbReference type="EMBL" id="KAF9624655.1"/>
    </source>
</evidence>
<feature type="signal peptide" evidence="1">
    <location>
        <begin position="1"/>
        <end position="24"/>
    </location>
</feature>
<dbReference type="InterPro" id="IPR016163">
    <property type="entry name" value="Ald_DH_C"/>
</dbReference>
<dbReference type="InterPro" id="IPR002048">
    <property type="entry name" value="EF_hand_dom"/>
</dbReference>
<dbReference type="Gene3D" id="3.40.309.10">
    <property type="entry name" value="Aldehyde Dehydrogenase, Chain A, domain 2"/>
    <property type="match status" value="1"/>
</dbReference>
<dbReference type="OrthoDB" id="310895at2759"/>
<evidence type="ECO:0000313" key="4">
    <source>
        <dbReference type="Proteomes" id="UP000631114"/>
    </source>
</evidence>
<dbReference type="AlphaFoldDB" id="A0A835M9V0"/>
<reference evidence="3 4" key="1">
    <citation type="submission" date="2020-10" db="EMBL/GenBank/DDBJ databases">
        <title>The Coptis chinensis genome and diversification of protoberbering-type alkaloids.</title>
        <authorList>
            <person name="Wang B."/>
            <person name="Shu S."/>
            <person name="Song C."/>
            <person name="Liu Y."/>
        </authorList>
    </citation>
    <scope>NUCLEOTIDE SEQUENCE [LARGE SCALE GENOMIC DNA]</scope>
    <source>
        <strain evidence="3">HL-2020</strain>
        <tissue evidence="3">Leaf</tissue>
    </source>
</reference>
<sequence>MSMSMGLLVVILALQAMTFEEADSKGDGKIDLEEWRDFVTRNSTFMRNLTIPYLNTYIQSGVDSGATLESGGERFGSKGFYIHPTVFSKVQDDMPIVKDEIFGPVQTILKFKVLSEVIKRANNSHYGLAAGVFTKSLDTANTLTRALKVGTVWVNCFHIFDATIPFGGHKMSDHGREKGIYSLTDYLQVKTVVTPLKNLAWL</sequence>
<dbReference type="SUPFAM" id="SSF47473">
    <property type="entry name" value="EF-hand"/>
    <property type="match status" value="1"/>
</dbReference>
<evidence type="ECO:0000259" key="2">
    <source>
        <dbReference type="PROSITE" id="PS50222"/>
    </source>
</evidence>
<dbReference type="PROSITE" id="PS50222">
    <property type="entry name" value="EF_HAND_2"/>
    <property type="match status" value="1"/>
</dbReference>
<dbReference type="EMBL" id="JADFTS010000001">
    <property type="protein sequence ID" value="KAF9624655.1"/>
    <property type="molecule type" value="Genomic_DNA"/>
</dbReference>
<keyword evidence="1" id="KW-0732">Signal</keyword>
<organism evidence="3 4">
    <name type="scientific">Coptis chinensis</name>
    <dbReference type="NCBI Taxonomy" id="261450"/>
    <lineage>
        <taxon>Eukaryota</taxon>
        <taxon>Viridiplantae</taxon>
        <taxon>Streptophyta</taxon>
        <taxon>Embryophyta</taxon>
        <taxon>Tracheophyta</taxon>
        <taxon>Spermatophyta</taxon>
        <taxon>Magnoliopsida</taxon>
        <taxon>Ranunculales</taxon>
        <taxon>Ranunculaceae</taxon>
        <taxon>Coptidoideae</taxon>
        <taxon>Coptis</taxon>
    </lineage>
</organism>
<name>A0A835M9V0_9MAGN</name>
<dbReference type="InterPro" id="IPR016161">
    <property type="entry name" value="Ald_DH/histidinol_DH"/>
</dbReference>
<dbReference type="SUPFAM" id="SSF53720">
    <property type="entry name" value="ALDH-like"/>
    <property type="match status" value="1"/>
</dbReference>
<keyword evidence="4" id="KW-1185">Reference proteome</keyword>
<feature type="domain" description="EF-hand" evidence="2">
    <location>
        <begin position="19"/>
        <end position="45"/>
    </location>
</feature>
<gene>
    <name evidence="3" type="ORF">IFM89_012701</name>
</gene>
<proteinExistence type="predicted"/>
<evidence type="ECO:0000256" key="1">
    <source>
        <dbReference type="SAM" id="SignalP"/>
    </source>
</evidence>
<dbReference type="PANTHER" id="PTHR11699">
    <property type="entry name" value="ALDEHYDE DEHYDROGENASE-RELATED"/>
    <property type="match status" value="1"/>
</dbReference>
<dbReference type="InterPro" id="IPR011992">
    <property type="entry name" value="EF-hand-dom_pair"/>
</dbReference>
<dbReference type="Pfam" id="PF00171">
    <property type="entry name" value="Aldedh"/>
    <property type="match status" value="1"/>
</dbReference>
<dbReference type="Gene3D" id="1.10.238.10">
    <property type="entry name" value="EF-hand"/>
    <property type="match status" value="1"/>
</dbReference>
<protein>
    <recommendedName>
        <fullName evidence="2">EF-hand domain-containing protein</fullName>
    </recommendedName>
</protein>
<comment type="caution">
    <text evidence="3">The sequence shown here is derived from an EMBL/GenBank/DDBJ whole genome shotgun (WGS) entry which is preliminary data.</text>
</comment>
<dbReference type="InterPro" id="IPR015590">
    <property type="entry name" value="Aldehyde_DH_dom"/>
</dbReference>
<dbReference type="GO" id="GO:0005509">
    <property type="term" value="F:calcium ion binding"/>
    <property type="evidence" value="ECO:0007669"/>
    <property type="project" value="InterPro"/>
</dbReference>
<dbReference type="GO" id="GO:0016620">
    <property type="term" value="F:oxidoreductase activity, acting on the aldehyde or oxo group of donors, NAD or NADP as acceptor"/>
    <property type="evidence" value="ECO:0007669"/>
    <property type="project" value="InterPro"/>
</dbReference>
<dbReference type="Gene3D" id="3.40.605.10">
    <property type="entry name" value="Aldehyde Dehydrogenase, Chain A, domain 1"/>
    <property type="match status" value="1"/>
</dbReference>
<feature type="chain" id="PRO_5032702487" description="EF-hand domain-containing protein" evidence="1">
    <location>
        <begin position="25"/>
        <end position="202"/>
    </location>
</feature>
<accession>A0A835M9V0</accession>